<protein>
    <submittedName>
        <fullName evidence="1">Uncharacterized protein</fullName>
    </submittedName>
</protein>
<organism evidence="1 2">
    <name type="scientific">Papaver somniferum</name>
    <name type="common">Opium poppy</name>
    <dbReference type="NCBI Taxonomy" id="3469"/>
    <lineage>
        <taxon>Eukaryota</taxon>
        <taxon>Viridiplantae</taxon>
        <taxon>Streptophyta</taxon>
        <taxon>Embryophyta</taxon>
        <taxon>Tracheophyta</taxon>
        <taxon>Spermatophyta</taxon>
        <taxon>Magnoliopsida</taxon>
        <taxon>Ranunculales</taxon>
        <taxon>Papaveraceae</taxon>
        <taxon>Papaveroideae</taxon>
        <taxon>Papaver</taxon>
    </lineage>
</organism>
<keyword evidence="2" id="KW-1185">Reference proteome</keyword>
<evidence type="ECO:0000313" key="2">
    <source>
        <dbReference type="Proteomes" id="UP000316621"/>
    </source>
</evidence>
<name>A0A4Y7IT71_PAPSO</name>
<sequence>MGAMCFYKTKAEPEDYNAGMSLYGDKEKNKTYEARFESYDGYVNLDLQFLVPQLIVPYNDV</sequence>
<evidence type="ECO:0000313" key="1">
    <source>
        <dbReference type="EMBL" id="RZC50699.1"/>
    </source>
</evidence>
<accession>A0A4Y7IT71</accession>
<dbReference type="Gramene" id="RZC50699">
    <property type="protein sequence ID" value="RZC50699"/>
    <property type="gene ID" value="C5167_019117"/>
</dbReference>
<dbReference type="Proteomes" id="UP000316621">
    <property type="component" value="Chromosome 2"/>
</dbReference>
<dbReference type="EMBL" id="CM010716">
    <property type="protein sequence ID" value="RZC50699.1"/>
    <property type="molecule type" value="Genomic_DNA"/>
</dbReference>
<reference evidence="1 2" key="1">
    <citation type="journal article" date="2018" name="Science">
        <title>The opium poppy genome and morphinan production.</title>
        <authorList>
            <person name="Guo L."/>
            <person name="Winzer T."/>
            <person name="Yang X."/>
            <person name="Li Y."/>
            <person name="Ning Z."/>
            <person name="He Z."/>
            <person name="Teodor R."/>
            <person name="Lu Y."/>
            <person name="Bowser T.A."/>
            <person name="Graham I.A."/>
            <person name="Ye K."/>
        </authorList>
    </citation>
    <scope>NUCLEOTIDE SEQUENCE [LARGE SCALE GENOMIC DNA]</scope>
    <source>
        <strain evidence="2">cv. HN1</strain>
        <tissue evidence="1">Leaves</tissue>
    </source>
</reference>
<gene>
    <name evidence="1" type="ORF">C5167_019117</name>
</gene>
<dbReference type="AlphaFoldDB" id="A0A4Y7IT71"/>
<proteinExistence type="predicted"/>